<dbReference type="InterPro" id="IPR036236">
    <property type="entry name" value="Znf_C2H2_sf"/>
</dbReference>
<keyword evidence="3 6" id="KW-0863">Zinc-finger</keyword>
<evidence type="ECO:0000256" key="6">
    <source>
        <dbReference type="PROSITE-ProRule" id="PRU00042"/>
    </source>
</evidence>
<dbReference type="InterPro" id="IPR013087">
    <property type="entry name" value="Znf_C2H2_type"/>
</dbReference>
<keyword evidence="2" id="KW-0479">Metal-binding</keyword>
<dbReference type="PANTHER" id="PTHR47287">
    <property type="entry name" value="C2H2 AND C2HC ZINC FINGERS SUPERFAMILY PROTEIN"/>
    <property type="match status" value="1"/>
</dbReference>
<dbReference type="AlphaFoldDB" id="A0AAN9XHR0"/>
<protein>
    <recommendedName>
        <fullName evidence="7">C2H2-type domain-containing protein</fullName>
    </recommendedName>
</protein>
<evidence type="ECO:0000256" key="2">
    <source>
        <dbReference type="ARBA" id="ARBA00022723"/>
    </source>
</evidence>
<keyword evidence="9" id="KW-1185">Reference proteome</keyword>
<evidence type="ECO:0000313" key="8">
    <source>
        <dbReference type="EMBL" id="KAK7393037.1"/>
    </source>
</evidence>
<dbReference type="SUPFAM" id="SSF57667">
    <property type="entry name" value="beta-beta-alpha zinc fingers"/>
    <property type="match status" value="1"/>
</dbReference>
<dbReference type="InterPro" id="IPR044246">
    <property type="entry name" value="ZFP3-like"/>
</dbReference>
<dbReference type="GO" id="GO:0009788">
    <property type="term" value="P:negative regulation of abscisic acid-activated signaling pathway"/>
    <property type="evidence" value="ECO:0007669"/>
    <property type="project" value="InterPro"/>
</dbReference>
<organism evidence="8 9">
    <name type="scientific">Psophocarpus tetragonolobus</name>
    <name type="common">Winged bean</name>
    <name type="synonym">Dolichos tetragonolobus</name>
    <dbReference type="NCBI Taxonomy" id="3891"/>
    <lineage>
        <taxon>Eukaryota</taxon>
        <taxon>Viridiplantae</taxon>
        <taxon>Streptophyta</taxon>
        <taxon>Embryophyta</taxon>
        <taxon>Tracheophyta</taxon>
        <taxon>Spermatophyta</taxon>
        <taxon>Magnoliopsida</taxon>
        <taxon>eudicotyledons</taxon>
        <taxon>Gunneridae</taxon>
        <taxon>Pentapetalae</taxon>
        <taxon>rosids</taxon>
        <taxon>fabids</taxon>
        <taxon>Fabales</taxon>
        <taxon>Fabaceae</taxon>
        <taxon>Papilionoideae</taxon>
        <taxon>50 kb inversion clade</taxon>
        <taxon>NPAAA clade</taxon>
        <taxon>indigoferoid/millettioid clade</taxon>
        <taxon>Phaseoleae</taxon>
        <taxon>Psophocarpus</taxon>
    </lineage>
</organism>
<evidence type="ECO:0000256" key="5">
    <source>
        <dbReference type="ARBA" id="ARBA00023242"/>
    </source>
</evidence>
<keyword evidence="5" id="KW-0539">Nucleus</keyword>
<keyword evidence="4" id="KW-0862">Zinc</keyword>
<dbReference type="PROSITE" id="PS50157">
    <property type="entry name" value="ZINC_FINGER_C2H2_2"/>
    <property type="match status" value="1"/>
</dbReference>
<feature type="domain" description="C2H2-type" evidence="7">
    <location>
        <begin position="88"/>
        <end position="115"/>
    </location>
</feature>
<evidence type="ECO:0000313" key="9">
    <source>
        <dbReference type="Proteomes" id="UP001386955"/>
    </source>
</evidence>
<dbReference type="GO" id="GO:0008270">
    <property type="term" value="F:zinc ion binding"/>
    <property type="evidence" value="ECO:0007669"/>
    <property type="project" value="UniProtKB-KW"/>
</dbReference>
<dbReference type="PANTHER" id="PTHR47287:SF9">
    <property type="entry name" value="ZINC FINGER PROTEIN 4-LIKE"/>
    <property type="match status" value="1"/>
</dbReference>
<dbReference type="Proteomes" id="UP001386955">
    <property type="component" value="Unassembled WGS sequence"/>
</dbReference>
<evidence type="ECO:0000256" key="4">
    <source>
        <dbReference type="ARBA" id="ARBA00022833"/>
    </source>
</evidence>
<gene>
    <name evidence="8" type="ORF">VNO78_21488</name>
</gene>
<name>A0AAN9XHR0_PSOTE</name>
<dbReference type="Gene3D" id="3.30.160.60">
    <property type="entry name" value="Classic Zinc Finger"/>
    <property type="match status" value="1"/>
</dbReference>
<dbReference type="Pfam" id="PF13912">
    <property type="entry name" value="zf-C2H2_6"/>
    <property type="match status" value="1"/>
</dbReference>
<evidence type="ECO:0000259" key="7">
    <source>
        <dbReference type="PROSITE" id="PS50157"/>
    </source>
</evidence>
<reference evidence="8 9" key="1">
    <citation type="submission" date="2024-01" db="EMBL/GenBank/DDBJ databases">
        <title>The genomes of 5 underutilized Papilionoideae crops provide insights into root nodulation and disease resistanc.</title>
        <authorList>
            <person name="Jiang F."/>
        </authorList>
    </citation>
    <scope>NUCLEOTIDE SEQUENCE [LARGE SCALE GENOMIC DNA]</scope>
    <source>
        <strain evidence="8">DUOXIRENSHENG_FW03</strain>
        <tissue evidence="8">Leaves</tissue>
    </source>
</reference>
<evidence type="ECO:0000256" key="1">
    <source>
        <dbReference type="ARBA" id="ARBA00004123"/>
    </source>
</evidence>
<dbReference type="GO" id="GO:0005634">
    <property type="term" value="C:nucleus"/>
    <property type="evidence" value="ECO:0007669"/>
    <property type="project" value="UniProtKB-SubCell"/>
</dbReference>
<comment type="caution">
    <text evidence="8">The sequence shown here is derived from an EMBL/GenBank/DDBJ whole genome shotgun (WGS) entry which is preliminary data.</text>
</comment>
<comment type="subcellular location">
    <subcellularLocation>
        <location evidence="1">Nucleus</location>
    </subcellularLocation>
</comment>
<proteinExistence type="predicted"/>
<sequence>MSDELFAGGLESRKLKRKIEEASSCDVVDSEFLLSLSLGNNKKVGESSSNLFCKSSLENYNNESLGFASKLVENTNNDQLIMPKQRQFSCKFCNKKFPSSQALGGHQNAHRRERVLSRMDKDMGTFGLSAHMCPFPSISHHNNPFRVPMPFYYRANMHPMALMSTMTWPHIVPSFANQGLRNTSILGQNFGITNPWGMATETPQNLYRKDARFGYENNQVPSLNVTYKDTIARSSLGDLLGNQYARNG</sequence>
<dbReference type="EMBL" id="JAYMYS010000005">
    <property type="protein sequence ID" value="KAK7393037.1"/>
    <property type="molecule type" value="Genomic_DNA"/>
</dbReference>
<evidence type="ECO:0000256" key="3">
    <source>
        <dbReference type="ARBA" id="ARBA00022771"/>
    </source>
</evidence>
<accession>A0AAN9XHR0</accession>
<dbReference type="PROSITE" id="PS00028">
    <property type="entry name" value="ZINC_FINGER_C2H2_1"/>
    <property type="match status" value="1"/>
</dbReference>